<evidence type="ECO:0000256" key="2">
    <source>
        <dbReference type="SAM" id="Phobius"/>
    </source>
</evidence>
<dbReference type="Gene3D" id="2.70.40.10">
    <property type="match status" value="1"/>
</dbReference>
<keyword evidence="4" id="KW-1185">Reference proteome</keyword>
<organism evidence="3 4">
    <name type="scientific">Mesorhizobium shonense</name>
    <dbReference type="NCBI Taxonomy" id="1209948"/>
    <lineage>
        <taxon>Bacteria</taxon>
        <taxon>Pseudomonadati</taxon>
        <taxon>Pseudomonadota</taxon>
        <taxon>Alphaproteobacteria</taxon>
        <taxon>Hyphomicrobiales</taxon>
        <taxon>Phyllobacteriaceae</taxon>
        <taxon>Mesorhizobium</taxon>
    </lineage>
</organism>
<evidence type="ECO:0000256" key="1">
    <source>
        <dbReference type="SAM" id="MobiDB-lite"/>
    </source>
</evidence>
<dbReference type="EMBL" id="JBEPLM010000008">
    <property type="protein sequence ID" value="MET3594925.1"/>
    <property type="molecule type" value="Genomic_DNA"/>
</dbReference>
<accession>A0ABV2HWB3</accession>
<reference evidence="3 4" key="1">
    <citation type="submission" date="2024-06" db="EMBL/GenBank/DDBJ databases">
        <title>Genomic Encyclopedia of Type Strains, Phase IV (KMG-IV): sequencing the most valuable type-strain genomes for metagenomic binning, comparative biology and taxonomic classification.</title>
        <authorList>
            <person name="Goeker M."/>
        </authorList>
    </citation>
    <scope>NUCLEOTIDE SEQUENCE [LARGE SCALE GENOMIC DNA]</scope>
    <source>
        <strain evidence="3 4">DSM 29846</strain>
    </source>
</reference>
<dbReference type="RefSeq" id="WP_292066329.1">
    <property type="nucleotide sequence ID" value="NZ_JBEPLM010000008.1"/>
</dbReference>
<protein>
    <submittedName>
        <fullName evidence="3">Deoxycytidine triphosphate deaminase</fullName>
    </submittedName>
</protein>
<keyword evidence="2" id="KW-0812">Transmembrane</keyword>
<sequence length="385" mass="42562">MTSEGEDPEILALSTVEAARRAASFLKKPDPFSADIAPSLLSADHIEKYIQKIGMISPFYTGGGRKARLKKASYEGRIGSKAYVFDQNSNELIPVLVPDMPLLIPANSIVFVECDLEFRLPRYIGLRFNLQIRHVHRGLLLGTGPLVDPGYWGKLCIPLHNLTNEPYEIPIKEGLIWVEFTKTTSDSKLGRVTLADGEKHSEHWDIEEFLRKAAKPLIEGKPSIGIRSSIPKMVSIATDEAYRASKASNEALEASNKATENALAAQMEAKQTKDLFNRIGWLGALVAAVALVTLWATFYFGLRNDINAVSGNVAQVGSIVTELRSASGSQEERLATLRAIQEEMLDRLRKSELEIASLRREIEGYRKGQNPSPMQSTAPPFQDAK</sequence>
<name>A0ABV2HWB3_9HYPH</name>
<proteinExistence type="predicted"/>
<feature type="region of interest" description="Disordered" evidence="1">
    <location>
        <begin position="364"/>
        <end position="385"/>
    </location>
</feature>
<comment type="caution">
    <text evidence="3">The sequence shown here is derived from an EMBL/GenBank/DDBJ whole genome shotgun (WGS) entry which is preliminary data.</text>
</comment>
<keyword evidence="2" id="KW-1133">Transmembrane helix</keyword>
<keyword evidence="2" id="KW-0472">Membrane</keyword>
<feature type="transmembrane region" description="Helical" evidence="2">
    <location>
        <begin position="279"/>
        <end position="302"/>
    </location>
</feature>
<dbReference type="Proteomes" id="UP001549036">
    <property type="component" value="Unassembled WGS sequence"/>
</dbReference>
<evidence type="ECO:0000313" key="4">
    <source>
        <dbReference type="Proteomes" id="UP001549036"/>
    </source>
</evidence>
<evidence type="ECO:0000313" key="3">
    <source>
        <dbReference type="EMBL" id="MET3594925.1"/>
    </source>
</evidence>
<dbReference type="SUPFAM" id="SSF51283">
    <property type="entry name" value="dUTPase-like"/>
    <property type="match status" value="1"/>
</dbReference>
<dbReference type="InterPro" id="IPR036157">
    <property type="entry name" value="dUTPase-like_sf"/>
</dbReference>
<gene>
    <name evidence="3" type="ORF">ABID26_004333</name>
</gene>
<feature type="compositionally biased region" description="Polar residues" evidence="1">
    <location>
        <begin position="369"/>
        <end position="379"/>
    </location>
</feature>